<sequence>MPPDATSDIVVEGREKRLFWAHAHVATANDCADELVGNAVLKRKTAANYDCFPLLHDGFAQYLHRFKLKNSPYCIYASDKFQDLLHVLEGCPIFLKERAESEADTGVRIVWQNFLVLLHTVYSRNINKN</sequence>
<gene>
    <name evidence="1" type="ORF">EVAR_7708_1</name>
</gene>
<keyword evidence="2" id="KW-1185">Reference proteome</keyword>
<dbReference type="EMBL" id="BGZK01000062">
    <property type="protein sequence ID" value="GBP14290.1"/>
    <property type="molecule type" value="Genomic_DNA"/>
</dbReference>
<accession>A0A4C1TL05</accession>
<dbReference type="AlphaFoldDB" id="A0A4C1TL05"/>
<evidence type="ECO:0000313" key="2">
    <source>
        <dbReference type="Proteomes" id="UP000299102"/>
    </source>
</evidence>
<proteinExistence type="predicted"/>
<dbReference type="Proteomes" id="UP000299102">
    <property type="component" value="Unassembled WGS sequence"/>
</dbReference>
<reference evidence="1 2" key="1">
    <citation type="journal article" date="2019" name="Commun. Biol.">
        <title>The bagworm genome reveals a unique fibroin gene that provides high tensile strength.</title>
        <authorList>
            <person name="Kono N."/>
            <person name="Nakamura H."/>
            <person name="Ohtoshi R."/>
            <person name="Tomita M."/>
            <person name="Numata K."/>
            <person name="Arakawa K."/>
        </authorList>
    </citation>
    <scope>NUCLEOTIDE SEQUENCE [LARGE SCALE GENOMIC DNA]</scope>
</reference>
<name>A0A4C1TL05_EUMVA</name>
<organism evidence="1 2">
    <name type="scientific">Eumeta variegata</name>
    <name type="common">Bagworm moth</name>
    <name type="synonym">Eumeta japonica</name>
    <dbReference type="NCBI Taxonomy" id="151549"/>
    <lineage>
        <taxon>Eukaryota</taxon>
        <taxon>Metazoa</taxon>
        <taxon>Ecdysozoa</taxon>
        <taxon>Arthropoda</taxon>
        <taxon>Hexapoda</taxon>
        <taxon>Insecta</taxon>
        <taxon>Pterygota</taxon>
        <taxon>Neoptera</taxon>
        <taxon>Endopterygota</taxon>
        <taxon>Lepidoptera</taxon>
        <taxon>Glossata</taxon>
        <taxon>Ditrysia</taxon>
        <taxon>Tineoidea</taxon>
        <taxon>Psychidae</taxon>
        <taxon>Oiketicinae</taxon>
        <taxon>Eumeta</taxon>
    </lineage>
</organism>
<dbReference type="OrthoDB" id="411823at2759"/>
<comment type="caution">
    <text evidence="1">The sequence shown here is derived from an EMBL/GenBank/DDBJ whole genome shotgun (WGS) entry which is preliminary data.</text>
</comment>
<evidence type="ECO:0000313" key="1">
    <source>
        <dbReference type="EMBL" id="GBP14290.1"/>
    </source>
</evidence>
<protein>
    <submittedName>
        <fullName evidence="1">Uncharacterized protein</fullName>
    </submittedName>
</protein>